<dbReference type="Pfam" id="PF07729">
    <property type="entry name" value="FCD"/>
    <property type="match status" value="1"/>
</dbReference>
<dbReference type="SMART" id="SM00345">
    <property type="entry name" value="HTH_GNTR"/>
    <property type="match status" value="1"/>
</dbReference>
<evidence type="ECO:0000256" key="3">
    <source>
        <dbReference type="ARBA" id="ARBA00023163"/>
    </source>
</evidence>
<dbReference type="AlphaFoldDB" id="A0A1H1N681"/>
<keyword evidence="1" id="KW-0805">Transcription regulation</keyword>
<dbReference type="Pfam" id="PF00392">
    <property type="entry name" value="GntR"/>
    <property type="match status" value="1"/>
</dbReference>
<dbReference type="PANTHER" id="PTHR43537">
    <property type="entry name" value="TRANSCRIPTIONAL REGULATOR, GNTR FAMILY"/>
    <property type="match status" value="1"/>
</dbReference>
<dbReference type="GO" id="GO:0003677">
    <property type="term" value="F:DNA binding"/>
    <property type="evidence" value="ECO:0007669"/>
    <property type="project" value="UniProtKB-KW"/>
</dbReference>
<gene>
    <name evidence="5" type="ORF">SAMN04489752_0627</name>
</gene>
<dbReference type="PANTHER" id="PTHR43537:SF45">
    <property type="entry name" value="GNTR FAMILY REGULATORY PROTEIN"/>
    <property type="match status" value="1"/>
</dbReference>
<proteinExistence type="predicted"/>
<dbReference type="EMBL" id="LT629766">
    <property type="protein sequence ID" value="SDR93659.1"/>
    <property type="molecule type" value="Genomic_DNA"/>
</dbReference>
<dbReference type="RefSeq" id="WP_092009905.1">
    <property type="nucleotide sequence ID" value="NZ_LT629766.1"/>
</dbReference>
<accession>A0A1H1N681</accession>
<dbReference type="GO" id="GO:0003700">
    <property type="term" value="F:DNA-binding transcription factor activity"/>
    <property type="evidence" value="ECO:0007669"/>
    <property type="project" value="InterPro"/>
</dbReference>
<dbReference type="InterPro" id="IPR000524">
    <property type="entry name" value="Tscrpt_reg_HTH_GntR"/>
</dbReference>
<dbReference type="STRING" id="1136497.SAMN04489752_0627"/>
<dbReference type="Gene3D" id="1.10.10.10">
    <property type="entry name" value="Winged helix-like DNA-binding domain superfamily/Winged helix DNA-binding domain"/>
    <property type="match status" value="1"/>
</dbReference>
<evidence type="ECO:0000313" key="5">
    <source>
        <dbReference type="EMBL" id="SDR93659.1"/>
    </source>
</evidence>
<dbReference type="InterPro" id="IPR036390">
    <property type="entry name" value="WH_DNA-bd_sf"/>
</dbReference>
<feature type="domain" description="HTH gntR-type" evidence="4">
    <location>
        <begin position="9"/>
        <end position="76"/>
    </location>
</feature>
<evidence type="ECO:0000256" key="2">
    <source>
        <dbReference type="ARBA" id="ARBA00023125"/>
    </source>
</evidence>
<evidence type="ECO:0000256" key="1">
    <source>
        <dbReference type="ARBA" id="ARBA00023015"/>
    </source>
</evidence>
<dbReference type="InterPro" id="IPR011711">
    <property type="entry name" value="GntR_C"/>
</dbReference>
<name>A0A1H1N681_9MICO</name>
<sequence length="237" mass="25379">MERARPQAESLREQALGIIRDAITAGELAEDRIYSAAGLAKQLGMSLSPVREAMMALVTEGTVEAVPNRGFRLVAITEADLEEIIAIRVLLAVPAARQLAAASDDAVVGRLQEVGADAEGEATTKAEAIAALRGFAEATVSAAEAGDVPEFYTQDRRFHEALLEHGLGRRAAEISLRLRDQSRLFRNADRSIAVDSARELPVLVELIDEGRAAEAADLVTSNLYFFKRVPAAAEAEG</sequence>
<dbReference type="PROSITE" id="PS50949">
    <property type="entry name" value="HTH_GNTR"/>
    <property type="match status" value="1"/>
</dbReference>
<protein>
    <submittedName>
        <fullName evidence="5">DNA-binding transcriptional regulator, GntR family</fullName>
    </submittedName>
</protein>
<dbReference type="InterPro" id="IPR036388">
    <property type="entry name" value="WH-like_DNA-bd_sf"/>
</dbReference>
<dbReference type="OrthoDB" id="3864082at2"/>
<keyword evidence="2 5" id="KW-0238">DNA-binding</keyword>
<organism evidence="5 6">
    <name type="scientific">Brevibacterium siliguriense</name>
    <dbReference type="NCBI Taxonomy" id="1136497"/>
    <lineage>
        <taxon>Bacteria</taxon>
        <taxon>Bacillati</taxon>
        <taxon>Actinomycetota</taxon>
        <taxon>Actinomycetes</taxon>
        <taxon>Micrococcales</taxon>
        <taxon>Brevibacteriaceae</taxon>
        <taxon>Brevibacterium</taxon>
    </lineage>
</organism>
<dbReference type="Proteomes" id="UP000199597">
    <property type="component" value="Chromosome I"/>
</dbReference>
<evidence type="ECO:0000313" key="6">
    <source>
        <dbReference type="Proteomes" id="UP000199597"/>
    </source>
</evidence>
<keyword evidence="6" id="KW-1185">Reference proteome</keyword>
<dbReference type="SUPFAM" id="SSF46785">
    <property type="entry name" value="Winged helix' DNA-binding domain"/>
    <property type="match status" value="1"/>
</dbReference>
<reference evidence="6" key="1">
    <citation type="submission" date="2016-10" db="EMBL/GenBank/DDBJ databases">
        <authorList>
            <person name="Varghese N."/>
            <person name="Submissions S."/>
        </authorList>
    </citation>
    <scope>NUCLEOTIDE SEQUENCE [LARGE SCALE GENOMIC DNA]</scope>
    <source>
        <strain evidence="6">DSM 23676</strain>
    </source>
</reference>
<keyword evidence="3" id="KW-0804">Transcription</keyword>
<evidence type="ECO:0000259" key="4">
    <source>
        <dbReference type="PROSITE" id="PS50949"/>
    </source>
</evidence>
<dbReference type="InterPro" id="IPR008920">
    <property type="entry name" value="TF_FadR/GntR_C"/>
</dbReference>
<dbReference type="Gene3D" id="1.20.120.530">
    <property type="entry name" value="GntR ligand-binding domain-like"/>
    <property type="match status" value="1"/>
</dbReference>
<dbReference type="SUPFAM" id="SSF48008">
    <property type="entry name" value="GntR ligand-binding domain-like"/>
    <property type="match status" value="1"/>
</dbReference>